<dbReference type="GO" id="GO:0047499">
    <property type="term" value="F:calcium-independent phospholipase A2 activity"/>
    <property type="evidence" value="ECO:0007669"/>
    <property type="project" value="TreeGrafter"/>
</dbReference>
<dbReference type="PANTHER" id="PTHR24185">
    <property type="entry name" value="CALCIUM-INDEPENDENT PHOSPHOLIPASE A2-GAMMA"/>
    <property type="match status" value="1"/>
</dbReference>
<reference evidence="4" key="1">
    <citation type="submission" date="2013-10" db="EMBL/GenBank/DDBJ databases">
        <title>Genomic analysis of the causative agents of coccidiosis in chickens.</title>
        <authorList>
            <person name="Reid A.J."/>
            <person name="Blake D."/>
            <person name="Billington K."/>
            <person name="Browne H."/>
            <person name="Dunn M."/>
            <person name="Hung S."/>
            <person name="Kawahara F."/>
            <person name="Miranda-Saavedra D."/>
            <person name="Mourier T."/>
            <person name="Nagra H."/>
            <person name="Otto T.D."/>
            <person name="Rawlings N."/>
            <person name="Sanchez A."/>
            <person name="Sanders M."/>
            <person name="Subramaniam C."/>
            <person name="Tay Y."/>
            <person name="Dear P."/>
            <person name="Doerig C."/>
            <person name="Gruber A."/>
            <person name="Parkinson J."/>
            <person name="Shirley M."/>
            <person name="Wan K.L."/>
            <person name="Berriman M."/>
            <person name="Tomley F."/>
            <person name="Pain A."/>
        </authorList>
    </citation>
    <scope>NUCLEOTIDE SEQUENCE [LARGE SCALE GENOMIC DNA]</scope>
    <source>
        <strain evidence="4">Houghton</strain>
    </source>
</reference>
<dbReference type="SUPFAM" id="SSF52151">
    <property type="entry name" value="FabD/lysophospholipase-like"/>
    <property type="match status" value="1"/>
</dbReference>
<dbReference type="VEuPathDB" id="ToxoDB:EPH_0002600"/>
<dbReference type="OrthoDB" id="630895at2759"/>
<feature type="region of interest" description="Disordered" evidence="3">
    <location>
        <begin position="316"/>
        <end position="477"/>
    </location>
</feature>
<evidence type="ECO:0000256" key="3">
    <source>
        <dbReference type="SAM" id="MobiDB-lite"/>
    </source>
</evidence>
<evidence type="ECO:0000256" key="1">
    <source>
        <dbReference type="ARBA" id="ARBA00022801"/>
    </source>
</evidence>
<feature type="compositionally biased region" description="Basic and acidic residues" evidence="3">
    <location>
        <begin position="324"/>
        <end position="341"/>
    </location>
</feature>
<name>U6G5A2_9EIME</name>
<keyword evidence="2" id="KW-0442">Lipid degradation</keyword>
<reference evidence="4" key="2">
    <citation type="submission" date="2013-10" db="EMBL/GenBank/DDBJ databases">
        <authorList>
            <person name="Aslett M."/>
        </authorList>
    </citation>
    <scope>NUCLEOTIDE SEQUENCE [LARGE SCALE GENOMIC DNA]</scope>
    <source>
        <strain evidence="4">Houghton</strain>
    </source>
</reference>
<feature type="compositionally biased region" description="Polar residues" evidence="3">
    <location>
        <begin position="453"/>
        <end position="475"/>
    </location>
</feature>
<keyword evidence="5" id="KW-1185">Reference proteome</keyword>
<dbReference type="Gene3D" id="3.40.1090.10">
    <property type="entry name" value="Cytosolic phospholipase A2 catalytic domain"/>
    <property type="match status" value="1"/>
</dbReference>
<evidence type="ECO:0000313" key="5">
    <source>
        <dbReference type="Proteomes" id="UP000018201"/>
    </source>
</evidence>
<gene>
    <name evidence="4" type="ORF">EPH_0002600</name>
</gene>
<dbReference type="AlphaFoldDB" id="U6G5A2"/>
<proteinExistence type="predicted"/>
<accession>U6G5A2</accession>
<organism evidence="4 5">
    <name type="scientific">Eimeria praecox</name>
    <dbReference type="NCBI Taxonomy" id="51316"/>
    <lineage>
        <taxon>Eukaryota</taxon>
        <taxon>Sar</taxon>
        <taxon>Alveolata</taxon>
        <taxon>Apicomplexa</taxon>
        <taxon>Conoidasida</taxon>
        <taxon>Coccidia</taxon>
        <taxon>Eucoccidiorida</taxon>
        <taxon>Eimeriorina</taxon>
        <taxon>Eimeriidae</taxon>
        <taxon>Eimeria</taxon>
    </lineage>
</organism>
<dbReference type="EMBL" id="HG690388">
    <property type="protein sequence ID" value="CDI74488.1"/>
    <property type="molecule type" value="Genomic_DNA"/>
</dbReference>
<dbReference type="GO" id="GO:0019369">
    <property type="term" value="P:arachidonate metabolic process"/>
    <property type="evidence" value="ECO:0007669"/>
    <property type="project" value="TreeGrafter"/>
</dbReference>
<keyword evidence="2" id="KW-0443">Lipid metabolism</keyword>
<dbReference type="GO" id="GO:0016020">
    <property type="term" value="C:membrane"/>
    <property type="evidence" value="ECO:0007669"/>
    <property type="project" value="TreeGrafter"/>
</dbReference>
<evidence type="ECO:0000256" key="2">
    <source>
        <dbReference type="ARBA" id="ARBA00022963"/>
    </source>
</evidence>
<feature type="compositionally biased region" description="Basic and acidic residues" evidence="3">
    <location>
        <begin position="411"/>
        <end position="421"/>
    </location>
</feature>
<dbReference type="InterPro" id="IPR016035">
    <property type="entry name" value="Acyl_Trfase/lysoPLipase"/>
</dbReference>
<evidence type="ECO:0000313" key="4">
    <source>
        <dbReference type="EMBL" id="CDI74488.1"/>
    </source>
</evidence>
<dbReference type="Proteomes" id="UP000018201">
    <property type="component" value="Unassembled WGS sequence"/>
</dbReference>
<keyword evidence="1" id="KW-0378">Hydrolase</keyword>
<dbReference type="GO" id="GO:0016042">
    <property type="term" value="P:lipid catabolic process"/>
    <property type="evidence" value="ECO:0007669"/>
    <property type="project" value="UniProtKB-KW"/>
</dbReference>
<sequence length="1015" mass="108150">MQCSLGCGKKRRLKAVSGVVEDVLQSSFCVEQSVFLQPLWDALYLGFTNMRLECQYSVEPPTDPTVEAPSWSPASGAVLHSSVSGLMRLVSEKSRGLAREASGAFSFPLLTDDLEANNAKLGQGFFSSRQPASQGPASSVQTDVALLTQGGEAAAVAAVAAAAAAAAAVAAGGDSGEPSRTWGSAALAPLCLGMDPREAPPKDAKEGGWGAEQVAVELLTEDCKGEDETPGSIPGEGAEVLIDRQPIQAGEKTDKNNLQNVIAMQGVSLQGLFSGLPSSGDTAAPTPLEAATFEVHPKDEKTAGADSGVKDLSQESAGVAEGGNKPERHSPARDEAVKEAPRSPSSAQMAVLANPRNFLSPGKKPEEQGETETAGTPLPERDASERSTAGCEGSTVEHPKDTDTVLSEGGPTRDLHREEPLHAGSPSHVATEENGQGGLKTNDAPGPCAPSLGETSSNKRPARWNSSRTADTPPQSKLLLRTLSMPPLQSRLVQMTGAGSAGWGGLEVMRALGALPEGLIPEEESEELHEDVLFYEADGHYTETGEEYCMPLGEQQQLVKLLRSNVVSVRAKSRKFSFLFVPAAGSHLFIDLRASLSLGMALSATLELVYCGAPTPLYKGLPSLYAPTDRKCVLSLDGAGLYAAVGQLAMLRQLEKEVRFLLGDRRISLANCFDLIVGTGTARGKEQCVGSDFPSVGLAGGLLALALLRGISVVRLLREWTGVGGRNLDELSPDWKASFFMQLASGMEQKTLRSELVDKFGWRFLNSFNSPLGVITCSNVAQSPPQTFLLRTYEHTSPGKSGRNWGHWIKPCTLLERHQPLSTVGGRVGNDSLSKDIEVGILEKRQLFAVCKCCPAVRLTGATSTDALASNPTLAGLDECARLAHKPLRNFIQSDLQLLVSLGAREFFSTPSARQGPLVHNENKEPFATEGLTAATMSGHREVLHWLADRLDVYFRFNMPVVGNIRLSPSNPFGLTDLMAVASEYITDEKFFEMKKAAKILAHSLKARMYEKAAA</sequence>
<protein>
    <submittedName>
        <fullName evidence="4">Patatin-like phospholipase domain-containing protein, putative</fullName>
    </submittedName>
</protein>
<dbReference type="PANTHER" id="PTHR24185:SF1">
    <property type="entry name" value="CALCIUM-INDEPENDENT PHOSPHOLIPASE A2-GAMMA"/>
    <property type="match status" value="1"/>
</dbReference>